<dbReference type="InterPro" id="IPR001461">
    <property type="entry name" value="Aspartic_peptidase_A1"/>
</dbReference>
<sequence length="398" mass="41106">MQYHLTTAALVAAATLSMAVPVVDRRSTFVIEQVAAGQVVKSGPIEAMKVYNKYAKVGAVAPSAVVDAAAAAQQSGSVAANPEQFDESYLCPVSVGGQTLNLDFDTGSADLWVFSTVTPSNEATGHAKYNPNTSGVKKSGYTWDISYGDGSGASGTVYADKVVVGPVTATSQAVEAATSVSAQFTQDTNNDGLLGLAFSSINTVQPVQQNTFFDTVKSSLANKLFTADLKHAAAGSYGFGYIDSSKYAGAITYVPVSTSNGFWEFTAGGYSVGSSTSTAGSIGDSIADTGTSLFYLPTSTVSAYYRQVSGAQNSQAQGGYIFPCSATLPNFHVSIGGATYTVPGSYINYAPNGDGTCFGGIQANTGIGFSIFGDIFLKSVFAVFDQTQSSPRLGFANQ</sequence>
<dbReference type="InterPro" id="IPR021109">
    <property type="entry name" value="Peptidase_aspartic_dom_sf"/>
</dbReference>
<evidence type="ECO:0000259" key="9">
    <source>
        <dbReference type="PROSITE" id="PS51767"/>
    </source>
</evidence>
<comment type="similarity">
    <text evidence="1">Belongs to the peptidase A1 family.</text>
</comment>
<gene>
    <name evidence="10" type="ORF">LTR62_004932</name>
</gene>
<organism evidence="10 11">
    <name type="scientific">Meristemomyces frigidus</name>
    <dbReference type="NCBI Taxonomy" id="1508187"/>
    <lineage>
        <taxon>Eukaryota</taxon>
        <taxon>Fungi</taxon>
        <taxon>Dikarya</taxon>
        <taxon>Ascomycota</taxon>
        <taxon>Pezizomycotina</taxon>
        <taxon>Dothideomycetes</taxon>
        <taxon>Dothideomycetidae</taxon>
        <taxon>Mycosphaerellales</taxon>
        <taxon>Teratosphaeriaceae</taxon>
        <taxon>Meristemomyces</taxon>
    </lineage>
</organism>
<evidence type="ECO:0000256" key="6">
    <source>
        <dbReference type="ARBA" id="ARBA00055396"/>
    </source>
</evidence>
<evidence type="ECO:0000313" key="11">
    <source>
        <dbReference type="Proteomes" id="UP001310890"/>
    </source>
</evidence>
<dbReference type="FunFam" id="2.40.70.10:FF:000024">
    <property type="entry name" value="Endothiapepsin"/>
    <property type="match status" value="1"/>
</dbReference>
<evidence type="ECO:0000256" key="7">
    <source>
        <dbReference type="PIRSR" id="PIRSR601461-1"/>
    </source>
</evidence>
<dbReference type="Gene3D" id="2.40.70.10">
    <property type="entry name" value="Acid Proteases"/>
    <property type="match status" value="2"/>
</dbReference>
<evidence type="ECO:0000256" key="5">
    <source>
        <dbReference type="ARBA" id="ARBA00023180"/>
    </source>
</evidence>
<proteinExistence type="inferred from homology"/>
<feature type="active site" evidence="7">
    <location>
        <position position="105"/>
    </location>
</feature>
<dbReference type="AlphaFoldDB" id="A0AAN7TF23"/>
<keyword evidence="8" id="KW-0732">Signal</keyword>
<dbReference type="CDD" id="cd06097">
    <property type="entry name" value="Aspergillopepsin_like"/>
    <property type="match status" value="1"/>
</dbReference>
<feature type="domain" description="Peptidase A1" evidence="9">
    <location>
        <begin position="89"/>
        <end position="396"/>
    </location>
</feature>
<dbReference type="GO" id="GO:0006508">
    <property type="term" value="P:proteolysis"/>
    <property type="evidence" value="ECO:0007669"/>
    <property type="project" value="UniProtKB-KW"/>
</dbReference>
<comment type="function">
    <text evidence="6">Secreted aspartic endopeptidase that allows assimilation of proteinaceous substrates. The scissile peptide bond is attacked by a nucleophilic water molecule activated by two aspartic residues in the active site. Shows a broad primary substrate specificity. Favors hydrophobic residues at the P1 and P1' positions.</text>
</comment>
<keyword evidence="5" id="KW-0325">Glycoprotein</keyword>
<dbReference type="SUPFAM" id="SSF50630">
    <property type="entry name" value="Acid proteases"/>
    <property type="match status" value="1"/>
</dbReference>
<keyword evidence="3" id="KW-0064">Aspartyl protease</keyword>
<dbReference type="PROSITE" id="PS51767">
    <property type="entry name" value="PEPTIDASE_A1"/>
    <property type="match status" value="1"/>
</dbReference>
<dbReference type="InterPro" id="IPR033121">
    <property type="entry name" value="PEPTIDASE_A1"/>
</dbReference>
<evidence type="ECO:0000256" key="2">
    <source>
        <dbReference type="ARBA" id="ARBA00022670"/>
    </source>
</evidence>
<reference evidence="10" key="1">
    <citation type="submission" date="2023-08" db="EMBL/GenBank/DDBJ databases">
        <title>Black Yeasts Isolated from many extreme environments.</title>
        <authorList>
            <person name="Coleine C."/>
            <person name="Stajich J.E."/>
            <person name="Selbmann L."/>
        </authorList>
    </citation>
    <scope>NUCLEOTIDE SEQUENCE</scope>
    <source>
        <strain evidence="10">CCFEE 5401</strain>
    </source>
</reference>
<feature type="signal peptide" evidence="8">
    <location>
        <begin position="1"/>
        <end position="19"/>
    </location>
</feature>
<feature type="active site" evidence="7">
    <location>
        <position position="288"/>
    </location>
</feature>
<feature type="chain" id="PRO_5042975137" description="Peptidase A1 domain-containing protein" evidence="8">
    <location>
        <begin position="20"/>
        <end position="398"/>
    </location>
</feature>
<evidence type="ECO:0000256" key="3">
    <source>
        <dbReference type="ARBA" id="ARBA00022750"/>
    </source>
</evidence>
<accession>A0AAN7TF23</accession>
<keyword evidence="4" id="KW-0378">Hydrolase</keyword>
<name>A0AAN7TF23_9PEZI</name>
<protein>
    <recommendedName>
        <fullName evidence="9">Peptidase A1 domain-containing protein</fullName>
    </recommendedName>
</protein>
<dbReference type="PANTHER" id="PTHR47966">
    <property type="entry name" value="BETA-SITE APP-CLEAVING ENZYME, ISOFORM A-RELATED"/>
    <property type="match status" value="1"/>
</dbReference>
<dbReference type="Proteomes" id="UP001310890">
    <property type="component" value="Unassembled WGS sequence"/>
</dbReference>
<evidence type="ECO:0000256" key="1">
    <source>
        <dbReference type="ARBA" id="ARBA00007447"/>
    </source>
</evidence>
<evidence type="ECO:0000313" key="10">
    <source>
        <dbReference type="EMBL" id="KAK5111480.1"/>
    </source>
</evidence>
<dbReference type="InterPro" id="IPR034163">
    <property type="entry name" value="Aspergillopepsin-like_cat_dom"/>
</dbReference>
<dbReference type="Pfam" id="PF00026">
    <property type="entry name" value="Asp"/>
    <property type="match status" value="1"/>
</dbReference>
<dbReference type="FunFam" id="2.40.70.10:FF:000026">
    <property type="entry name" value="Endothiapepsin"/>
    <property type="match status" value="1"/>
</dbReference>
<evidence type="ECO:0000256" key="4">
    <source>
        <dbReference type="ARBA" id="ARBA00022801"/>
    </source>
</evidence>
<comment type="caution">
    <text evidence="10">The sequence shown here is derived from an EMBL/GenBank/DDBJ whole genome shotgun (WGS) entry which is preliminary data.</text>
</comment>
<dbReference type="GO" id="GO:0004190">
    <property type="term" value="F:aspartic-type endopeptidase activity"/>
    <property type="evidence" value="ECO:0007669"/>
    <property type="project" value="UniProtKB-KW"/>
</dbReference>
<dbReference type="PANTHER" id="PTHR47966:SF2">
    <property type="entry name" value="ASPERGILLOPEPSIN-1-RELATED"/>
    <property type="match status" value="1"/>
</dbReference>
<keyword evidence="2" id="KW-0645">Protease</keyword>
<evidence type="ECO:0000256" key="8">
    <source>
        <dbReference type="SAM" id="SignalP"/>
    </source>
</evidence>
<dbReference type="PRINTS" id="PR00792">
    <property type="entry name" value="PEPSIN"/>
</dbReference>
<dbReference type="EMBL" id="JAVRRL010000039">
    <property type="protein sequence ID" value="KAK5111480.1"/>
    <property type="molecule type" value="Genomic_DNA"/>
</dbReference>